<dbReference type="HOGENOM" id="CLU_009116_6_4_1"/>
<evidence type="ECO:0000313" key="10">
    <source>
        <dbReference type="Proteomes" id="UP000027265"/>
    </source>
</evidence>
<dbReference type="GO" id="GO:0071266">
    <property type="term" value="P:'de novo' L-methionine biosynthetic process"/>
    <property type="evidence" value="ECO:0007669"/>
    <property type="project" value="UniProtKB-ARBA"/>
</dbReference>
<dbReference type="GO" id="GO:0009089">
    <property type="term" value="P:lysine biosynthetic process via diaminopimelate"/>
    <property type="evidence" value="ECO:0007669"/>
    <property type="project" value="TreeGrafter"/>
</dbReference>
<dbReference type="Pfam" id="PF22468">
    <property type="entry name" value="ACT_9"/>
    <property type="match status" value="1"/>
</dbReference>
<dbReference type="SUPFAM" id="SSF55021">
    <property type="entry name" value="ACT-like"/>
    <property type="match status" value="2"/>
</dbReference>
<proteinExistence type="inferred from homology"/>
<dbReference type="GO" id="GO:0009088">
    <property type="term" value="P:threonine biosynthetic process"/>
    <property type="evidence" value="ECO:0007669"/>
    <property type="project" value="UniProtKB-ARBA"/>
</dbReference>
<comment type="similarity">
    <text evidence="1">Belongs to the aspartokinase family.</text>
</comment>
<dbReference type="InterPro" id="IPR045865">
    <property type="entry name" value="ACT-like_dom_sf"/>
</dbReference>
<dbReference type="InterPro" id="IPR036393">
    <property type="entry name" value="AceGlu_kinase-like_sf"/>
</dbReference>
<dbReference type="PROSITE" id="PS00324">
    <property type="entry name" value="ASPARTOKINASE"/>
    <property type="match status" value="1"/>
</dbReference>
<feature type="region of interest" description="Disordered" evidence="7">
    <location>
        <begin position="1"/>
        <end position="45"/>
    </location>
</feature>
<dbReference type="PANTHER" id="PTHR21499:SF59">
    <property type="entry name" value="ASPARTOKINASE"/>
    <property type="match status" value="1"/>
</dbReference>
<feature type="compositionally biased region" description="Low complexity" evidence="7">
    <location>
        <begin position="1"/>
        <end position="24"/>
    </location>
</feature>
<dbReference type="STRING" id="933084.A0A067Q972"/>
<evidence type="ECO:0000256" key="3">
    <source>
        <dbReference type="ARBA" id="ARBA00022679"/>
    </source>
</evidence>
<dbReference type="EMBL" id="KL197714">
    <property type="protein sequence ID" value="KDQ60047.1"/>
    <property type="molecule type" value="Genomic_DNA"/>
</dbReference>
<dbReference type="InterPro" id="IPR018042">
    <property type="entry name" value="Aspartate_kinase_CS"/>
</dbReference>
<dbReference type="InterPro" id="IPR054352">
    <property type="entry name" value="ACT_Aspartokinase"/>
</dbReference>
<reference evidence="10" key="1">
    <citation type="journal article" date="2014" name="Proc. Natl. Acad. Sci. U.S.A.">
        <title>Extensive sampling of basidiomycete genomes demonstrates inadequacy of the white-rot/brown-rot paradigm for wood decay fungi.</title>
        <authorList>
            <person name="Riley R."/>
            <person name="Salamov A.A."/>
            <person name="Brown D.W."/>
            <person name="Nagy L.G."/>
            <person name="Floudas D."/>
            <person name="Held B.W."/>
            <person name="Levasseur A."/>
            <person name="Lombard V."/>
            <person name="Morin E."/>
            <person name="Otillar R."/>
            <person name="Lindquist E.A."/>
            <person name="Sun H."/>
            <person name="LaButti K.M."/>
            <person name="Schmutz J."/>
            <person name="Jabbour D."/>
            <person name="Luo H."/>
            <person name="Baker S.E."/>
            <person name="Pisabarro A.G."/>
            <person name="Walton J.D."/>
            <person name="Blanchette R.A."/>
            <person name="Henrissat B."/>
            <person name="Martin F."/>
            <person name="Cullen D."/>
            <person name="Hibbett D.S."/>
            <person name="Grigoriev I.V."/>
        </authorList>
    </citation>
    <scope>NUCLEOTIDE SEQUENCE [LARGE SCALE GENOMIC DNA]</scope>
    <source>
        <strain evidence="10">MUCL 33604</strain>
    </source>
</reference>
<dbReference type="Gene3D" id="3.30.2130.10">
    <property type="entry name" value="VC0802-like"/>
    <property type="match status" value="1"/>
</dbReference>
<dbReference type="NCBIfam" id="TIGR00657">
    <property type="entry name" value="asp_kinases"/>
    <property type="match status" value="1"/>
</dbReference>
<dbReference type="InterPro" id="IPR002912">
    <property type="entry name" value="ACT_dom"/>
</dbReference>
<dbReference type="FunCoup" id="A0A067Q972">
    <property type="interactions" value="187"/>
</dbReference>
<protein>
    <recommendedName>
        <fullName evidence="2">aspartate kinase</fullName>
        <ecNumber evidence="2">2.7.2.4</ecNumber>
    </recommendedName>
</protein>
<dbReference type="Pfam" id="PF00696">
    <property type="entry name" value="AA_kinase"/>
    <property type="match status" value="1"/>
</dbReference>
<sequence>MSGASTPPFSDPASSTTTTTNSDSESMHSLLSPPRTPPNLHQNSIDPDAKWLVQKYGGTSVGKFAVKIARDIVSNYLDQHKLVIVCSARSGKTKALGTTNLLLRAASEALHRPNPSIPATPGTITPFSHHLLRGIASGPSSPGNSSPTHGSSGFFNQSVSSSVIHGHFGFGNGGGGLPAFSTTVDLIRADHLSAARSAVKDPVILREVEGEIERDCEALRGFLFAAQVIDEISPRSRDSIVGFGEKLACKLMTAVLRDQGIDAEYVSLENVVPDSPDGDSSRMNGSESGVHETLDQDFYDRVAEAVGERLRQCAPRVPVVTGFFGPVPGSLLRQVGRGYTDLLAALAAVGLSASELQIWKEVDGIFTADPRKVPTARLIPIISPDEAAELTYYGSEVVHPFTMEQVIRRKIPIRIKNVENPTGGGTVIHPDPDLDVHAQLSHSELSLSEPLSLQTLHPFLNPSASSQTSSLKVPTAVTIKENIVVLNINSNRKSVSHGFLAGIFGTLDRFGVVVDLISTSEVHVSMAIEEHGLEKKVLERLTKELQKSGTVSSHRDMAILSLVGKQMRNMVGIAGRMFQTLAQGNVNIEMISQGASEINISCVIDGRDAIKALNLIHQSCLQIRPEGTKGRGPWLF</sequence>
<keyword evidence="10" id="KW-1185">Reference proteome</keyword>
<dbReference type="InParanoid" id="A0A067Q972"/>
<dbReference type="PANTHER" id="PTHR21499">
    <property type="entry name" value="ASPARTATE KINASE"/>
    <property type="match status" value="1"/>
</dbReference>
<dbReference type="OrthoDB" id="4323675at2759"/>
<dbReference type="Gene3D" id="3.40.1160.10">
    <property type="entry name" value="Acetylglutamate kinase-like"/>
    <property type="match status" value="1"/>
</dbReference>
<gene>
    <name evidence="9" type="ORF">JAAARDRAFT_32418</name>
</gene>
<organism evidence="9 10">
    <name type="scientific">Jaapia argillacea MUCL 33604</name>
    <dbReference type="NCBI Taxonomy" id="933084"/>
    <lineage>
        <taxon>Eukaryota</taxon>
        <taxon>Fungi</taxon>
        <taxon>Dikarya</taxon>
        <taxon>Basidiomycota</taxon>
        <taxon>Agaricomycotina</taxon>
        <taxon>Agaricomycetes</taxon>
        <taxon>Agaricomycetidae</taxon>
        <taxon>Jaapiales</taxon>
        <taxon>Jaapiaceae</taxon>
        <taxon>Jaapia</taxon>
    </lineage>
</organism>
<dbReference type="AlphaFoldDB" id="A0A067Q972"/>
<keyword evidence="3" id="KW-0808">Transferase</keyword>
<keyword evidence="4" id="KW-0547">Nucleotide-binding</keyword>
<evidence type="ECO:0000256" key="1">
    <source>
        <dbReference type="ARBA" id="ARBA00010122"/>
    </source>
</evidence>
<dbReference type="PROSITE" id="PS51671">
    <property type="entry name" value="ACT"/>
    <property type="match status" value="1"/>
</dbReference>
<evidence type="ECO:0000256" key="4">
    <source>
        <dbReference type="ARBA" id="ARBA00022741"/>
    </source>
</evidence>
<evidence type="ECO:0000256" key="7">
    <source>
        <dbReference type="SAM" id="MobiDB-lite"/>
    </source>
</evidence>
<dbReference type="InterPro" id="IPR001341">
    <property type="entry name" value="Asp_kinase"/>
</dbReference>
<evidence type="ECO:0000256" key="6">
    <source>
        <dbReference type="ARBA" id="ARBA00022840"/>
    </source>
</evidence>
<dbReference type="GO" id="GO:0005829">
    <property type="term" value="C:cytosol"/>
    <property type="evidence" value="ECO:0007669"/>
    <property type="project" value="TreeGrafter"/>
</dbReference>
<evidence type="ECO:0000256" key="5">
    <source>
        <dbReference type="ARBA" id="ARBA00022777"/>
    </source>
</evidence>
<dbReference type="GO" id="GO:0004072">
    <property type="term" value="F:aspartate kinase activity"/>
    <property type="evidence" value="ECO:0007669"/>
    <property type="project" value="UniProtKB-EC"/>
</dbReference>
<dbReference type="FunFam" id="3.40.1160.10:FF:000023">
    <property type="entry name" value="Probable aspartokinase"/>
    <property type="match status" value="1"/>
</dbReference>
<evidence type="ECO:0000256" key="2">
    <source>
        <dbReference type="ARBA" id="ARBA00013059"/>
    </source>
</evidence>
<keyword evidence="6" id="KW-0067">ATP-binding</keyword>
<dbReference type="EC" id="2.7.2.4" evidence="2"/>
<dbReference type="InterPro" id="IPR001048">
    <property type="entry name" value="Asp/Glu/Uridylate_kinase"/>
</dbReference>
<dbReference type="FunFam" id="3.30.2130.10:FF:000001">
    <property type="entry name" value="Bifunctional aspartokinase/homoserine dehydrogenase"/>
    <property type="match status" value="1"/>
</dbReference>
<evidence type="ECO:0000259" key="8">
    <source>
        <dbReference type="PROSITE" id="PS51671"/>
    </source>
</evidence>
<name>A0A067Q972_9AGAM</name>
<dbReference type="GO" id="GO:0009090">
    <property type="term" value="P:homoserine biosynthetic process"/>
    <property type="evidence" value="ECO:0007669"/>
    <property type="project" value="TreeGrafter"/>
</dbReference>
<feature type="domain" description="ACT" evidence="8">
    <location>
        <begin position="562"/>
        <end position="630"/>
    </location>
</feature>
<accession>A0A067Q972</accession>
<dbReference type="SUPFAM" id="SSF53633">
    <property type="entry name" value="Carbamate kinase-like"/>
    <property type="match status" value="2"/>
</dbReference>
<dbReference type="Proteomes" id="UP000027265">
    <property type="component" value="Unassembled WGS sequence"/>
</dbReference>
<dbReference type="GO" id="GO:0005524">
    <property type="term" value="F:ATP binding"/>
    <property type="evidence" value="ECO:0007669"/>
    <property type="project" value="UniProtKB-KW"/>
</dbReference>
<keyword evidence="5" id="KW-0418">Kinase</keyword>
<evidence type="ECO:0000313" key="9">
    <source>
        <dbReference type="EMBL" id="KDQ60047.1"/>
    </source>
</evidence>